<reference evidence="1 2" key="1">
    <citation type="submission" date="2023-07" db="EMBL/GenBank/DDBJ databases">
        <title>Genomic Encyclopedia of Type Strains, Phase IV (KMG-IV): sequencing the most valuable type-strain genomes for metagenomic binning, comparative biology and taxonomic classification.</title>
        <authorList>
            <person name="Goeker M."/>
        </authorList>
    </citation>
    <scope>NUCLEOTIDE SEQUENCE [LARGE SCALE GENOMIC DNA]</scope>
    <source>
        <strain evidence="1 2">NIO-1023</strain>
    </source>
</reference>
<dbReference type="RefSeq" id="WP_307469982.1">
    <property type="nucleotide sequence ID" value="NZ_JAURUR010000035.1"/>
</dbReference>
<sequence length="88" mass="9969">MDEWREWLPETDLERLTRYEAQGIRFVWREAADPYHGAMRLKVEAWSGGTLLAHSDPVPPGQDPNVIRGCVRQLLVRVGTQLRVSAGG</sequence>
<name>A0ABT9MJ08_9DEIO</name>
<comment type="caution">
    <text evidence="1">The sequence shown here is derived from an EMBL/GenBank/DDBJ whole genome shotgun (WGS) entry which is preliminary data.</text>
</comment>
<protein>
    <submittedName>
        <fullName evidence="1">Uncharacterized protein</fullName>
    </submittedName>
</protein>
<evidence type="ECO:0000313" key="2">
    <source>
        <dbReference type="Proteomes" id="UP001232163"/>
    </source>
</evidence>
<dbReference type="Proteomes" id="UP001232163">
    <property type="component" value="Unassembled WGS sequence"/>
</dbReference>
<organism evidence="1 2">
    <name type="scientific">Deinococcus enclensis</name>
    <dbReference type="NCBI Taxonomy" id="1049582"/>
    <lineage>
        <taxon>Bacteria</taxon>
        <taxon>Thermotogati</taxon>
        <taxon>Deinococcota</taxon>
        <taxon>Deinococci</taxon>
        <taxon>Deinococcales</taxon>
        <taxon>Deinococcaceae</taxon>
        <taxon>Deinococcus</taxon>
    </lineage>
</organism>
<accession>A0ABT9MJ08</accession>
<evidence type="ECO:0000313" key="1">
    <source>
        <dbReference type="EMBL" id="MDP9766576.1"/>
    </source>
</evidence>
<keyword evidence="2" id="KW-1185">Reference proteome</keyword>
<proteinExistence type="predicted"/>
<dbReference type="EMBL" id="JAURUR010000035">
    <property type="protein sequence ID" value="MDP9766576.1"/>
    <property type="molecule type" value="Genomic_DNA"/>
</dbReference>
<gene>
    <name evidence="1" type="ORF">QO006_004043</name>
</gene>